<protein>
    <submittedName>
        <fullName evidence="4">NmrA family protein</fullName>
    </submittedName>
</protein>
<dbReference type="Pfam" id="PF05368">
    <property type="entry name" value="NmrA"/>
    <property type="match status" value="1"/>
</dbReference>
<comment type="caution">
    <text evidence="4">The sequence shown here is derived from an EMBL/GenBank/DDBJ whole genome shotgun (WGS) entry which is preliminary data.</text>
</comment>
<keyword evidence="5" id="KW-1185">Reference proteome</keyword>
<name>A0A2S5ABA1_9SPHI</name>
<dbReference type="OrthoDB" id="319724at2"/>
<dbReference type="PANTHER" id="PTHR47706">
    <property type="entry name" value="NMRA-LIKE FAMILY PROTEIN"/>
    <property type="match status" value="1"/>
</dbReference>
<dbReference type="SUPFAM" id="SSF51735">
    <property type="entry name" value="NAD(P)-binding Rossmann-fold domains"/>
    <property type="match status" value="1"/>
</dbReference>
<reference evidence="4 5" key="1">
    <citation type="submission" date="2018-01" db="EMBL/GenBank/DDBJ databases">
        <authorList>
            <person name="Gaut B.S."/>
            <person name="Morton B.R."/>
            <person name="Clegg M.T."/>
            <person name="Duvall M.R."/>
        </authorList>
    </citation>
    <scope>NUCLEOTIDE SEQUENCE [LARGE SCALE GENOMIC DNA]</scope>
    <source>
        <strain evidence="4 5">HR-AV</strain>
    </source>
</reference>
<dbReference type="PANTHER" id="PTHR47706:SF1">
    <property type="entry name" value="CIPA-LIKE, PUTATIVE (AFU_ORTHOLOGUE AFUA_1G12460)-RELATED"/>
    <property type="match status" value="1"/>
</dbReference>
<dbReference type="RefSeq" id="WP_103787486.1">
    <property type="nucleotide sequence ID" value="NZ_PQVF01000001.1"/>
</dbReference>
<dbReference type="EMBL" id="PQVF01000001">
    <property type="protein sequence ID" value="POY39383.1"/>
    <property type="molecule type" value="Genomic_DNA"/>
</dbReference>
<dbReference type="GO" id="GO:0016491">
    <property type="term" value="F:oxidoreductase activity"/>
    <property type="evidence" value="ECO:0007669"/>
    <property type="project" value="UniProtKB-KW"/>
</dbReference>
<gene>
    <name evidence="4" type="ORF">C3K47_02490</name>
</gene>
<proteinExistence type="predicted"/>
<dbReference type="InterPro" id="IPR036291">
    <property type="entry name" value="NAD(P)-bd_dom_sf"/>
</dbReference>
<dbReference type="Gene3D" id="3.40.50.720">
    <property type="entry name" value="NAD(P)-binding Rossmann-like Domain"/>
    <property type="match status" value="1"/>
</dbReference>
<sequence length="301" mass="34473">MKKTIVVVGATGNLGVKIINALLAKEADVKAIVRLETDIKKINELEKKGVTVYQVDFNNKSEISKHCIGAHCVVSALAGLRKTVVDTQKIVLNAAIEANVRRFIPSDYSIDFTNLIEGQNRNLDLRKEFHHYLDKAPIKATSIFNGAFMDLLTTDMPLIMFKLKRILCWGNPNQIMEFTTTYNVAEYTAEVALDEDSPRYLRIAGDRLSCNQFAKLLTELTGKKYKIFRPGGIKLLNILIKITRFFSPSKKDLYPAWQGMQYMRDMMEGRVVFQKYDNDRYSKIKWTSIKEFLNLEEVNLK</sequence>
<dbReference type="InterPro" id="IPR008030">
    <property type="entry name" value="NmrA-like"/>
</dbReference>
<evidence type="ECO:0000256" key="2">
    <source>
        <dbReference type="ARBA" id="ARBA00023002"/>
    </source>
</evidence>
<keyword evidence="2" id="KW-0560">Oxidoreductase</keyword>
<keyword evidence="1" id="KW-0521">NADP</keyword>
<organism evidence="4 5">
    <name type="scientific">Solitalea longa</name>
    <dbReference type="NCBI Taxonomy" id="2079460"/>
    <lineage>
        <taxon>Bacteria</taxon>
        <taxon>Pseudomonadati</taxon>
        <taxon>Bacteroidota</taxon>
        <taxon>Sphingobacteriia</taxon>
        <taxon>Sphingobacteriales</taxon>
        <taxon>Sphingobacteriaceae</taxon>
        <taxon>Solitalea</taxon>
    </lineage>
</organism>
<evidence type="ECO:0000313" key="5">
    <source>
        <dbReference type="Proteomes" id="UP000236893"/>
    </source>
</evidence>
<evidence type="ECO:0000259" key="3">
    <source>
        <dbReference type="Pfam" id="PF05368"/>
    </source>
</evidence>
<evidence type="ECO:0000313" key="4">
    <source>
        <dbReference type="EMBL" id="POY39383.1"/>
    </source>
</evidence>
<dbReference type="AlphaFoldDB" id="A0A2S5ABA1"/>
<dbReference type="Proteomes" id="UP000236893">
    <property type="component" value="Unassembled WGS sequence"/>
</dbReference>
<evidence type="ECO:0000256" key="1">
    <source>
        <dbReference type="ARBA" id="ARBA00022857"/>
    </source>
</evidence>
<dbReference type="InterPro" id="IPR051609">
    <property type="entry name" value="NmrA/Isoflavone_reductase-like"/>
</dbReference>
<feature type="domain" description="NmrA-like" evidence="3">
    <location>
        <begin position="1"/>
        <end position="226"/>
    </location>
</feature>
<accession>A0A2S5ABA1</accession>